<dbReference type="Proteomes" id="UP000295444">
    <property type="component" value="Unassembled WGS sequence"/>
</dbReference>
<name>A0A4R6RQX4_LABRH</name>
<dbReference type="EMBL" id="SNXZ01000014">
    <property type="protein sequence ID" value="TDP89201.1"/>
    <property type="molecule type" value="Genomic_DNA"/>
</dbReference>
<evidence type="ECO:0000256" key="1">
    <source>
        <dbReference type="SAM" id="MobiDB-lite"/>
    </source>
</evidence>
<reference evidence="4 5" key="1">
    <citation type="submission" date="2019-03" db="EMBL/GenBank/DDBJ databases">
        <title>Genomic Encyclopedia of Type Strains, Phase IV (KMG-IV): sequencing the most valuable type-strain genomes for metagenomic binning, comparative biology and taxonomic classification.</title>
        <authorList>
            <person name="Goeker M."/>
        </authorList>
    </citation>
    <scope>NUCLEOTIDE SEQUENCE [LARGE SCALE GENOMIC DNA]</scope>
    <source>
        <strain evidence="4 5">DSM 45361</strain>
    </source>
</reference>
<keyword evidence="2" id="KW-0472">Membrane</keyword>
<evidence type="ECO:0000256" key="3">
    <source>
        <dbReference type="SAM" id="SignalP"/>
    </source>
</evidence>
<feature type="region of interest" description="Disordered" evidence="1">
    <location>
        <begin position="285"/>
        <end position="307"/>
    </location>
</feature>
<keyword evidence="2" id="KW-1133">Transmembrane helix</keyword>
<feature type="transmembrane region" description="Helical" evidence="2">
    <location>
        <begin position="311"/>
        <end position="333"/>
    </location>
</feature>
<sequence length="338" mass="34766">MGRAWSLIAAVFAIFLLGVPASAAPSVQKKCTVDDERLTELSGLAADADHWYAINDGGSRIRVFVLGHDCKVEREIDNDIDPYDTEDLALAADGTFWLSDTGDNGAKRSTVALISVTPSGEAKIHRLTYPDGPHDTEALLLGHDGTPYLITKVPIGLSAIYQPTGKLASPGPTPLKQVGTLSYLPTGTPGGPVVNEVSNVLVTGGAVSADGHVVAVRTYTDVYLYPAPDGDVLKALKGTAVRVPLANEEQGEAIAFQPDGTLISGGEGDSSPIHVVAGAASLAAPKTSSTPAPQAARTGKSAAPAAGSSDLPLPVIIGVAAAALALMLLVLGLRSRRR</sequence>
<comment type="caution">
    <text evidence="4">The sequence shown here is derived from an EMBL/GenBank/DDBJ whole genome shotgun (WGS) entry which is preliminary data.</text>
</comment>
<dbReference type="RefSeq" id="WP_243754540.1">
    <property type="nucleotide sequence ID" value="NZ_SNXZ01000014.1"/>
</dbReference>
<organism evidence="4 5">
    <name type="scientific">Labedaea rhizosphaerae</name>
    <dbReference type="NCBI Taxonomy" id="598644"/>
    <lineage>
        <taxon>Bacteria</taxon>
        <taxon>Bacillati</taxon>
        <taxon>Actinomycetota</taxon>
        <taxon>Actinomycetes</taxon>
        <taxon>Pseudonocardiales</taxon>
        <taxon>Pseudonocardiaceae</taxon>
        <taxon>Labedaea</taxon>
    </lineage>
</organism>
<dbReference type="AlphaFoldDB" id="A0A4R6RQX4"/>
<proteinExistence type="predicted"/>
<gene>
    <name evidence="4" type="ORF">EV186_11425</name>
</gene>
<protein>
    <recommendedName>
        <fullName evidence="6">Esterase-like activity of phytase family protein</fullName>
    </recommendedName>
</protein>
<keyword evidence="2" id="KW-0812">Transmembrane</keyword>
<keyword evidence="3" id="KW-0732">Signal</keyword>
<evidence type="ECO:0000313" key="5">
    <source>
        <dbReference type="Proteomes" id="UP000295444"/>
    </source>
</evidence>
<evidence type="ECO:0008006" key="6">
    <source>
        <dbReference type="Google" id="ProtNLM"/>
    </source>
</evidence>
<evidence type="ECO:0000313" key="4">
    <source>
        <dbReference type="EMBL" id="TDP89201.1"/>
    </source>
</evidence>
<keyword evidence="5" id="KW-1185">Reference proteome</keyword>
<dbReference type="SUPFAM" id="SSF63829">
    <property type="entry name" value="Calcium-dependent phosphotriesterase"/>
    <property type="match status" value="1"/>
</dbReference>
<evidence type="ECO:0000256" key="2">
    <source>
        <dbReference type="SAM" id="Phobius"/>
    </source>
</evidence>
<feature type="chain" id="PRO_5020510952" description="Esterase-like activity of phytase family protein" evidence="3">
    <location>
        <begin position="24"/>
        <end position="338"/>
    </location>
</feature>
<accession>A0A4R6RQX4</accession>
<feature type="signal peptide" evidence="3">
    <location>
        <begin position="1"/>
        <end position="23"/>
    </location>
</feature>